<dbReference type="OrthoDB" id="1263307at2759"/>
<dbReference type="Gene3D" id="3.40.50.1820">
    <property type="entry name" value="alpha/beta hydrolase"/>
    <property type="match status" value="1"/>
</dbReference>
<dbReference type="EMBL" id="JAPEVB010000006">
    <property type="protein sequence ID" value="KAJ4386902.1"/>
    <property type="molecule type" value="Genomic_DNA"/>
</dbReference>
<keyword evidence="3" id="KW-1185">Reference proteome</keyword>
<sequence length="263" mass="28466">MTPRKPSVVLVHGAWHVPASYAQFVTALEANGYEVLIPHLTSTNGTKPAEGDLYTDTAQVRECIAGLVSAGKTVIALLHSYGGQVGSNALCGLSVESRSKQGLAGGILRLIYICAFLLPENRTLMQQAEAFVVADPNAPQLSFAFDDQGYCTMADGRDRFINCVSDEIVAAAYMATVGPWSVKCMNQPLTHCAWKEVQVIYIHTNKDMTIPMHSQQMMVDRAKQLGLEDLEIISLDTDHSPHLSATKELVAIVNKAASQTCSV</sequence>
<dbReference type="PANTHER" id="PTHR37017:SF10">
    <property type="entry name" value="AB HYDROLASE-1 DOMAIN-CONTAINING PROTEIN"/>
    <property type="match status" value="1"/>
</dbReference>
<dbReference type="SUPFAM" id="SSF53474">
    <property type="entry name" value="alpha/beta-Hydrolases"/>
    <property type="match status" value="1"/>
</dbReference>
<comment type="caution">
    <text evidence="2">The sequence shown here is derived from an EMBL/GenBank/DDBJ whole genome shotgun (WGS) entry which is preliminary data.</text>
</comment>
<evidence type="ECO:0000313" key="3">
    <source>
        <dbReference type="Proteomes" id="UP001140453"/>
    </source>
</evidence>
<reference evidence="2" key="1">
    <citation type="submission" date="2022-10" db="EMBL/GenBank/DDBJ databases">
        <title>Tapping the CABI collections for fungal endophytes: first genome assemblies for Collariella, Neodidymelliopsis, Ascochyta clinopodiicola, Didymella pomorum, Didymosphaeria variabile, Neocosmospora piperis and Neocucurbitaria cava.</title>
        <authorList>
            <person name="Hill R."/>
        </authorList>
    </citation>
    <scope>NUCLEOTIDE SEQUENCE</scope>
    <source>
        <strain evidence="2">IMI 355082</strain>
    </source>
</reference>
<dbReference type="InterPro" id="IPR000073">
    <property type="entry name" value="AB_hydrolase_1"/>
</dbReference>
<feature type="domain" description="AB hydrolase-1" evidence="1">
    <location>
        <begin position="8"/>
        <end position="251"/>
    </location>
</feature>
<protein>
    <recommendedName>
        <fullName evidence="1">AB hydrolase-1 domain-containing protein</fullName>
    </recommendedName>
</protein>
<evidence type="ECO:0000313" key="2">
    <source>
        <dbReference type="EMBL" id="KAJ4386902.1"/>
    </source>
</evidence>
<gene>
    <name evidence="2" type="ORF">N0V93_009801</name>
</gene>
<dbReference type="InterPro" id="IPR052897">
    <property type="entry name" value="Sec-Metab_Biosynth_Hydrolase"/>
</dbReference>
<dbReference type="PANTHER" id="PTHR37017">
    <property type="entry name" value="AB HYDROLASE-1 DOMAIN-CONTAINING PROTEIN-RELATED"/>
    <property type="match status" value="1"/>
</dbReference>
<name>A0A9W8YNU2_9PEZI</name>
<organism evidence="2 3">
    <name type="scientific">Gnomoniopsis smithogilvyi</name>
    <dbReference type="NCBI Taxonomy" id="1191159"/>
    <lineage>
        <taxon>Eukaryota</taxon>
        <taxon>Fungi</taxon>
        <taxon>Dikarya</taxon>
        <taxon>Ascomycota</taxon>
        <taxon>Pezizomycotina</taxon>
        <taxon>Sordariomycetes</taxon>
        <taxon>Sordariomycetidae</taxon>
        <taxon>Diaporthales</taxon>
        <taxon>Gnomoniaceae</taxon>
        <taxon>Gnomoniopsis</taxon>
    </lineage>
</organism>
<dbReference type="Pfam" id="PF12697">
    <property type="entry name" value="Abhydrolase_6"/>
    <property type="match status" value="1"/>
</dbReference>
<accession>A0A9W8YNU2</accession>
<dbReference type="AlphaFoldDB" id="A0A9W8YNU2"/>
<dbReference type="InterPro" id="IPR029058">
    <property type="entry name" value="AB_hydrolase_fold"/>
</dbReference>
<evidence type="ECO:0000259" key="1">
    <source>
        <dbReference type="Pfam" id="PF12697"/>
    </source>
</evidence>
<dbReference type="Proteomes" id="UP001140453">
    <property type="component" value="Unassembled WGS sequence"/>
</dbReference>
<proteinExistence type="predicted"/>